<reference evidence="4 5" key="1">
    <citation type="submission" date="2014-07" db="EMBL/GenBank/DDBJ databases">
        <title>Draft genome sequence of Thalassospira tepidiphila 1-1B.</title>
        <authorList>
            <person name="Lai Q."/>
            <person name="Shao Z."/>
        </authorList>
    </citation>
    <scope>NUCLEOTIDE SEQUENCE [LARGE SCALE GENOMIC DNA]</scope>
    <source>
        <strain evidence="4 5">MCCC 1A03514</strain>
    </source>
</reference>
<dbReference type="PROSITE" id="PS51724">
    <property type="entry name" value="SPOR"/>
    <property type="match status" value="1"/>
</dbReference>
<name>A0A853L2V1_9PROT</name>
<keyword evidence="2" id="KW-0812">Transmembrane</keyword>
<accession>A0A853L2V1</accession>
<dbReference type="EMBL" id="JPVZ01000003">
    <property type="protein sequence ID" value="OAZ10525.1"/>
    <property type="molecule type" value="Genomic_DNA"/>
</dbReference>
<dbReference type="InterPro" id="IPR036680">
    <property type="entry name" value="SPOR-like_sf"/>
</dbReference>
<keyword evidence="2" id="KW-0472">Membrane</keyword>
<dbReference type="Gene3D" id="3.30.70.1070">
    <property type="entry name" value="Sporulation related repeat"/>
    <property type="match status" value="1"/>
</dbReference>
<feature type="transmembrane region" description="Helical" evidence="2">
    <location>
        <begin position="20"/>
        <end position="44"/>
    </location>
</feature>
<evidence type="ECO:0000313" key="4">
    <source>
        <dbReference type="EMBL" id="OAZ10525.1"/>
    </source>
</evidence>
<feature type="region of interest" description="Disordered" evidence="1">
    <location>
        <begin position="114"/>
        <end position="152"/>
    </location>
</feature>
<dbReference type="AlphaFoldDB" id="A0A853L2V1"/>
<dbReference type="InterPro" id="IPR007730">
    <property type="entry name" value="SPOR-like_dom"/>
</dbReference>
<comment type="caution">
    <text evidence="4">The sequence shown here is derived from an EMBL/GenBank/DDBJ whole genome shotgun (WGS) entry which is preliminary data.</text>
</comment>
<organism evidence="4 5">
    <name type="scientific">Thalassospira tepidiphila MCCC 1A03514</name>
    <dbReference type="NCBI Taxonomy" id="1177930"/>
    <lineage>
        <taxon>Bacteria</taxon>
        <taxon>Pseudomonadati</taxon>
        <taxon>Pseudomonadota</taxon>
        <taxon>Alphaproteobacteria</taxon>
        <taxon>Rhodospirillales</taxon>
        <taxon>Thalassospiraceae</taxon>
        <taxon>Thalassospira</taxon>
    </lineage>
</organism>
<dbReference type="GO" id="GO:0042834">
    <property type="term" value="F:peptidoglycan binding"/>
    <property type="evidence" value="ECO:0007669"/>
    <property type="project" value="InterPro"/>
</dbReference>
<dbReference type="Pfam" id="PF05036">
    <property type="entry name" value="SPOR"/>
    <property type="match status" value="1"/>
</dbReference>
<evidence type="ECO:0000259" key="3">
    <source>
        <dbReference type="PROSITE" id="PS51724"/>
    </source>
</evidence>
<gene>
    <name evidence="4" type="ORF">TH4_09905</name>
</gene>
<sequence>MAKPPHAYPTPATQFSQAIGFAGMWGGFPFSGIFAAALMAAMIFNIGAVAQSLAPETGPTGIDIIPTDLPARASSVRSGNQPLSLLPGTIPTETRLEEEIEIPSLADQYQRTINGKPPIRSVQPVRQRTPNPTETRITPAASPTSPANQTTQPAVTVQRTTASGHVETATPASAVSGGGFRIQLGAFRDTFTAETYWASFSIRYPELAKSHDKKIVSADLGSQGIYHRLQLAGFEDPESAQKQCRQLKADGTDCFATAR</sequence>
<feature type="compositionally biased region" description="Polar residues" evidence="1">
    <location>
        <begin position="124"/>
        <end position="152"/>
    </location>
</feature>
<feature type="domain" description="SPOR" evidence="3">
    <location>
        <begin position="174"/>
        <end position="259"/>
    </location>
</feature>
<dbReference type="Proteomes" id="UP000094009">
    <property type="component" value="Unassembled WGS sequence"/>
</dbReference>
<evidence type="ECO:0000256" key="1">
    <source>
        <dbReference type="SAM" id="MobiDB-lite"/>
    </source>
</evidence>
<keyword evidence="2" id="KW-1133">Transmembrane helix</keyword>
<proteinExistence type="predicted"/>
<evidence type="ECO:0000313" key="5">
    <source>
        <dbReference type="Proteomes" id="UP000094009"/>
    </source>
</evidence>
<protein>
    <recommendedName>
        <fullName evidence="3">SPOR domain-containing protein</fullName>
    </recommendedName>
</protein>
<evidence type="ECO:0000256" key="2">
    <source>
        <dbReference type="SAM" id="Phobius"/>
    </source>
</evidence>
<dbReference type="SUPFAM" id="SSF110997">
    <property type="entry name" value="Sporulation related repeat"/>
    <property type="match status" value="1"/>
</dbReference>